<feature type="signal peptide" evidence="1">
    <location>
        <begin position="1"/>
        <end position="18"/>
    </location>
</feature>
<feature type="domain" description="SAM" evidence="2">
    <location>
        <begin position="32"/>
        <end position="99"/>
    </location>
</feature>
<accession>A0A813IZG4</accession>
<comment type="caution">
    <text evidence="3">The sequence shown here is derived from an EMBL/GenBank/DDBJ whole genome shotgun (WGS) entry which is preliminary data.</text>
</comment>
<reference evidence="3" key="1">
    <citation type="submission" date="2021-02" db="EMBL/GenBank/DDBJ databases">
        <authorList>
            <person name="Dougan E. K."/>
            <person name="Rhodes N."/>
            <person name="Thang M."/>
            <person name="Chan C."/>
        </authorList>
    </citation>
    <scope>NUCLEOTIDE SEQUENCE</scope>
</reference>
<evidence type="ECO:0000256" key="1">
    <source>
        <dbReference type="SAM" id="SignalP"/>
    </source>
</evidence>
<dbReference type="SMART" id="SM00454">
    <property type="entry name" value="SAM"/>
    <property type="match status" value="1"/>
</dbReference>
<dbReference type="Pfam" id="PF00536">
    <property type="entry name" value="SAM_1"/>
    <property type="match status" value="1"/>
</dbReference>
<keyword evidence="1" id="KW-0732">Signal</keyword>
<feature type="chain" id="PRO_5032755822" description="SAM domain-containing protein" evidence="1">
    <location>
        <begin position="19"/>
        <end position="170"/>
    </location>
</feature>
<dbReference type="InterPro" id="IPR013761">
    <property type="entry name" value="SAM/pointed_sf"/>
</dbReference>
<dbReference type="SUPFAM" id="SSF47769">
    <property type="entry name" value="SAM/Pointed domain"/>
    <property type="match status" value="1"/>
</dbReference>
<evidence type="ECO:0000259" key="2">
    <source>
        <dbReference type="PROSITE" id="PS50105"/>
    </source>
</evidence>
<dbReference type="EMBL" id="CAJNNW010017205">
    <property type="protein sequence ID" value="CAE8660464.1"/>
    <property type="molecule type" value="Genomic_DNA"/>
</dbReference>
<proteinExistence type="predicted"/>
<organism evidence="3 4">
    <name type="scientific">Polarella glacialis</name>
    <name type="common">Dinoflagellate</name>
    <dbReference type="NCBI Taxonomy" id="89957"/>
    <lineage>
        <taxon>Eukaryota</taxon>
        <taxon>Sar</taxon>
        <taxon>Alveolata</taxon>
        <taxon>Dinophyceae</taxon>
        <taxon>Suessiales</taxon>
        <taxon>Suessiaceae</taxon>
        <taxon>Polarella</taxon>
    </lineage>
</organism>
<dbReference type="Gene3D" id="1.10.150.50">
    <property type="entry name" value="Transcription Factor, Ets-1"/>
    <property type="match status" value="1"/>
</dbReference>
<protein>
    <recommendedName>
        <fullName evidence="2">SAM domain-containing protein</fullName>
    </recommendedName>
</protein>
<evidence type="ECO:0000313" key="3">
    <source>
        <dbReference type="EMBL" id="CAE8660464.1"/>
    </source>
</evidence>
<gene>
    <name evidence="3" type="ORF">PGLA2088_LOCUS14152</name>
</gene>
<dbReference type="Proteomes" id="UP000626109">
    <property type="component" value="Unassembled WGS sequence"/>
</dbReference>
<evidence type="ECO:0000313" key="4">
    <source>
        <dbReference type="Proteomes" id="UP000626109"/>
    </source>
</evidence>
<sequence length="170" mass="19301">MTMTRVTCGCLLLASARAAVDRVCPASPASEWSTEHVSEWLSGDSLNLPRYRETFLAQDIDGPTLLQGLSETDLQDILQVTTLGHRRKILRAIAELQACRLLAPHHLEDARQQLVRYVLLPWLRASALWARIQWRFSVRSSLWMRSSWSACSCLTRTPCFQPKKSTYLAC</sequence>
<dbReference type="InterPro" id="IPR001660">
    <property type="entry name" value="SAM"/>
</dbReference>
<dbReference type="PROSITE" id="PS50105">
    <property type="entry name" value="SAM_DOMAIN"/>
    <property type="match status" value="1"/>
</dbReference>
<name>A0A813IZG4_POLGL</name>
<dbReference type="AlphaFoldDB" id="A0A813IZG4"/>